<evidence type="ECO:0000256" key="1">
    <source>
        <dbReference type="ARBA" id="ARBA00010529"/>
    </source>
</evidence>
<keyword evidence="2" id="KW-0226">DNA condensation</keyword>
<evidence type="ECO:0000256" key="2">
    <source>
        <dbReference type="ARBA" id="ARBA00023067"/>
    </source>
</evidence>
<dbReference type="Pfam" id="PF00216">
    <property type="entry name" value="Bac_DNA_binding"/>
    <property type="match status" value="1"/>
</dbReference>
<evidence type="ECO:0000256" key="3">
    <source>
        <dbReference type="ARBA" id="ARBA00023125"/>
    </source>
</evidence>
<dbReference type="SMART" id="SM00411">
    <property type="entry name" value="BHL"/>
    <property type="match status" value="1"/>
</dbReference>
<keyword evidence="3 5" id="KW-0238">DNA-binding</keyword>
<dbReference type="Gene3D" id="4.10.520.10">
    <property type="entry name" value="IHF-like DNA-binding proteins"/>
    <property type="match status" value="1"/>
</dbReference>
<dbReference type="GO" id="GO:0005829">
    <property type="term" value="C:cytosol"/>
    <property type="evidence" value="ECO:0007669"/>
    <property type="project" value="TreeGrafter"/>
</dbReference>
<dbReference type="GeneID" id="95425102"/>
<dbReference type="AlphaFoldDB" id="A0A1T4NPQ4"/>
<dbReference type="InterPro" id="IPR010992">
    <property type="entry name" value="IHF-like_DNA-bd_dom_sf"/>
</dbReference>
<name>A0A1T4NPQ4_9BACT</name>
<sequence>MNNKEFIAELAQRTGYTQADTQKLVNALIEGMGNSFESGENVAMTGFGTFEVKKRLERVVVNPSTGQRMLVPPKLVLGFKPITALKERLKSGEEGND</sequence>
<dbReference type="SUPFAM" id="SSF47729">
    <property type="entry name" value="IHF-like DNA-binding proteins"/>
    <property type="match status" value="1"/>
</dbReference>
<comment type="similarity">
    <text evidence="1 4">Belongs to the bacterial histone-like protein family.</text>
</comment>
<dbReference type="GO" id="GO:0030527">
    <property type="term" value="F:structural constituent of chromatin"/>
    <property type="evidence" value="ECO:0007669"/>
    <property type="project" value="InterPro"/>
</dbReference>
<dbReference type="PRINTS" id="PR01727">
    <property type="entry name" value="DNABINDINGHU"/>
</dbReference>
<dbReference type="STRING" id="28136.SAMN02745202_01136"/>
<dbReference type="eggNOG" id="COG0776">
    <property type="taxonomic scope" value="Bacteria"/>
</dbReference>
<dbReference type="CDD" id="cd13832">
    <property type="entry name" value="IHF"/>
    <property type="match status" value="1"/>
</dbReference>
<dbReference type="GO" id="GO:0003677">
    <property type="term" value="F:DNA binding"/>
    <property type="evidence" value="ECO:0007669"/>
    <property type="project" value="UniProtKB-KW"/>
</dbReference>
<dbReference type="PANTHER" id="PTHR33175:SF3">
    <property type="entry name" value="DNA-BINDING PROTEIN HU-BETA"/>
    <property type="match status" value="1"/>
</dbReference>
<dbReference type="GO" id="GO:0030261">
    <property type="term" value="P:chromosome condensation"/>
    <property type="evidence" value="ECO:0007669"/>
    <property type="project" value="UniProtKB-KW"/>
</dbReference>
<reference evidence="5 6" key="1">
    <citation type="submission" date="2017-02" db="EMBL/GenBank/DDBJ databases">
        <authorList>
            <person name="Peterson S.W."/>
        </authorList>
    </citation>
    <scope>NUCLEOTIDE SEQUENCE [LARGE SCALE GENOMIC DNA]</scope>
    <source>
        <strain evidence="5 6">ATCC 43324</strain>
    </source>
</reference>
<protein>
    <submittedName>
        <fullName evidence="5">DNA-binding protein HU-beta</fullName>
    </submittedName>
</protein>
<dbReference type="PANTHER" id="PTHR33175">
    <property type="entry name" value="DNA-BINDING PROTEIN HU"/>
    <property type="match status" value="1"/>
</dbReference>
<dbReference type="EMBL" id="FUXK01000011">
    <property type="protein sequence ID" value="SJZ81037.1"/>
    <property type="molecule type" value="Genomic_DNA"/>
</dbReference>
<organism evidence="5 6">
    <name type="scientific">Segatella oulorum</name>
    <dbReference type="NCBI Taxonomy" id="28136"/>
    <lineage>
        <taxon>Bacteria</taxon>
        <taxon>Pseudomonadati</taxon>
        <taxon>Bacteroidota</taxon>
        <taxon>Bacteroidia</taxon>
        <taxon>Bacteroidales</taxon>
        <taxon>Prevotellaceae</taxon>
        <taxon>Segatella</taxon>
    </lineage>
</organism>
<dbReference type="Proteomes" id="UP000190065">
    <property type="component" value="Unassembled WGS sequence"/>
</dbReference>
<proteinExistence type="inferred from homology"/>
<dbReference type="InterPro" id="IPR000119">
    <property type="entry name" value="Hist_DNA-bd"/>
</dbReference>
<evidence type="ECO:0000313" key="5">
    <source>
        <dbReference type="EMBL" id="SJZ81037.1"/>
    </source>
</evidence>
<evidence type="ECO:0000313" key="6">
    <source>
        <dbReference type="Proteomes" id="UP000190065"/>
    </source>
</evidence>
<dbReference type="RefSeq" id="WP_004379334.1">
    <property type="nucleotide sequence ID" value="NZ_CAJPPD010000047.1"/>
</dbReference>
<accession>A0A1T4NPQ4</accession>
<gene>
    <name evidence="5" type="ORF">SAMN02745202_01136</name>
</gene>
<evidence type="ECO:0000256" key="4">
    <source>
        <dbReference type="RuleBase" id="RU003939"/>
    </source>
</evidence>